<evidence type="ECO:0000256" key="4">
    <source>
        <dbReference type="ARBA" id="ARBA00023136"/>
    </source>
</evidence>
<keyword evidence="4" id="KW-0472">Membrane</keyword>
<evidence type="ECO:0000256" key="3">
    <source>
        <dbReference type="ARBA" id="ARBA00022927"/>
    </source>
</evidence>
<evidence type="ECO:0000259" key="7">
    <source>
        <dbReference type="Pfam" id="PF01602"/>
    </source>
</evidence>
<keyword evidence="2" id="KW-0813">Transport</keyword>
<evidence type="ECO:0000256" key="5">
    <source>
        <dbReference type="SAM" id="Coils"/>
    </source>
</evidence>
<dbReference type="PANTHER" id="PTHR22780">
    <property type="entry name" value="ADAPTIN, ALPHA/GAMMA/EPSILON"/>
    <property type="match status" value="1"/>
</dbReference>
<dbReference type="InterPro" id="IPR002553">
    <property type="entry name" value="Clathrin/coatomer_adapt-like_N"/>
</dbReference>
<dbReference type="VEuPathDB" id="TriTrypDB:ADEAN_000564100"/>
<gene>
    <name evidence="8" type="ORF">ADEAN_000564100</name>
</gene>
<accession>A0A7G2CGZ1</accession>
<feature type="coiled-coil region" evidence="5">
    <location>
        <begin position="463"/>
        <end position="490"/>
    </location>
</feature>
<evidence type="ECO:0000256" key="2">
    <source>
        <dbReference type="ARBA" id="ARBA00022448"/>
    </source>
</evidence>
<dbReference type="EMBL" id="LR877154">
    <property type="protein sequence ID" value="CAD2218154.1"/>
    <property type="molecule type" value="Genomic_DNA"/>
</dbReference>
<dbReference type="GO" id="GO:0016192">
    <property type="term" value="P:vesicle-mediated transport"/>
    <property type="evidence" value="ECO:0007669"/>
    <property type="project" value="InterPro"/>
</dbReference>
<keyword evidence="9" id="KW-1185">Reference proteome</keyword>
<evidence type="ECO:0000313" key="8">
    <source>
        <dbReference type="EMBL" id="CAD2218154.1"/>
    </source>
</evidence>
<dbReference type="SUPFAM" id="SSF48371">
    <property type="entry name" value="ARM repeat"/>
    <property type="match status" value="1"/>
</dbReference>
<proteinExistence type="predicted"/>
<comment type="subcellular location">
    <subcellularLocation>
        <location evidence="1">Endomembrane system</location>
    </subcellularLocation>
</comment>
<dbReference type="Gene3D" id="1.25.10.10">
    <property type="entry name" value="Leucine-rich Repeat Variant"/>
    <property type="match status" value="1"/>
</dbReference>
<organism evidence="8 9">
    <name type="scientific">Angomonas deanei</name>
    <dbReference type="NCBI Taxonomy" id="59799"/>
    <lineage>
        <taxon>Eukaryota</taxon>
        <taxon>Discoba</taxon>
        <taxon>Euglenozoa</taxon>
        <taxon>Kinetoplastea</taxon>
        <taxon>Metakinetoplastina</taxon>
        <taxon>Trypanosomatida</taxon>
        <taxon>Trypanosomatidae</taxon>
        <taxon>Strigomonadinae</taxon>
        <taxon>Angomonas</taxon>
    </lineage>
</organism>
<sequence length="773" mass="86744">MQLIQLITCLMGQKLLLDANPSQPSSSNMVLLGTVLATLSDVMQRADNGMFIGFSVICEAVRAVSNLLPAYDFSSCLDDDNNNNNSEHHGVSTAIFELATQAIDKFLTSKSPNVRYSGVEALCALTQHNSKFALPHQTQVMLLLENKDEEESLLRVTIDLLLTMASAQNVDTIVHQVLHFIKRKSVHNNAHTTSLTPLLKMRATRGLIGLAGRYSSTPAAFIRLMHRIIFTAPEYIYREDVQLVLQVISHSFSESLFFPPEGADNNNNNTTDLFRIHLVELYYTLLGGDVRVFFNNNSNQDINPLLRHFLFYKGVLHHASSDCMSRSNTSLDNANSSTLMYENSLTSTTSVREGTPLTVGNSRLFTEKVVSQIKNFNLKNKIKIIPESVYKVGAWTIGEYGHLVQAYYHRHTSNNNNNNVGLGNAVFISLLLDSFEHCEEIETKSYILSALMKLTTNALHDNNNNNQNNNSELEDVLEHLTDQLTKYSKSHSVAVQQQCCEFLILLRQFPKVMKKMYHPNNNNNNNNNEEVDARLPFLDSIVQLAREKGAKEYNSNKQRSQPRRSVSSAATDGLKTKAYQPPSVGNAMTLHNNHNNNPMGVRNFFNQEFSIHNNNNNSALFSADAPNPTNLSNMFPDETITISSEVKRWGLNTNHHNSNNNTNNIVMSNSLTNSAIATHNNRNASNEQNAMSDFQQNNNDTVNVITTNGNNKPEEKTVKNKKLMNDIFGGAKPKESQPTVKKVVSLDKVQINNNNNNTKNPQNRVVRFSFYIQ</sequence>
<protein>
    <submittedName>
        <fullName evidence="8">Adaptin N terminal region containing protein, putative</fullName>
    </submittedName>
</protein>
<evidence type="ECO:0000256" key="6">
    <source>
        <dbReference type="SAM" id="MobiDB-lite"/>
    </source>
</evidence>
<dbReference type="Proteomes" id="UP000515908">
    <property type="component" value="Chromosome 10"/>
</dbReference>
<feature type="compositionally biased region" description="Polar residues" evidence="6">
    <location>
        <begin position="553"/>
        <end position="570"/>
    </location>
</feature>
<dbReference type="GO" id="GO:0006886">
    <property type="term" value="P:intracellular protein transport"/>
    <property type="evidence" value="ECO:0007669"/>
    <property type="project" value="InterPro"/>
</dbReference>
<evidence type="ECO:0000256" key="1">
    <source>
        <dbReference type="ARBA" id="ARBA00004308"/>
    </source>
</evidence>
<evidence type="ECO:0000313" key="9">
    <source>
        <dbReference type="Proteomes" id="UP000515908"/>
    </source>
</evidence>
<feature type="domain" description="Clathrin/coatomer adaptor adaptin-like N-terminal" evidence="7">
    <location>
        <begin position="51"/>
        <end position="251"/>
    </location>
</feature>
<dbReference type="InterPro" id="IPR011989">
    <property type="entry name" value="ARM-like"/>
</dbReference>
<dbReference type="GO" id="GO:0030117">
    <property type="term" value="C:membrane coat"/>
    <property type="evidence" value="ECO:0007669"/>
    <property type="project" value="InterPro"/>
</dbReference>
<name>A0A7G2CGZ1_9TRYP</name>
<keyword evidence="3" id="KW-0653">Protein transport</keyword>
<feature type="region of interest" description="Disordered" evidence="6">
    <location>
        <begin position="548"/>
        <end position="577"/>
    </location>
</feature>
<dbReference type="Pfam" id="PF01602">
    <property type="entry name" value="Adaptin_N"/>
    <property type="match status" value="1"/>
</dbReference>
<dbReference type="InterPro" id="IPR016024">
    <property type="entry name" value="ARM-type_fold"/>
</dbReference>
<dbReference type="AlphaFoldDB" id="A0A7G2CGZ1"/>
<reference evidence="8 9" key="1">
    <citation type="submission" date="2020-08" db="EMBL/GenBank/DDBJ databases">
        <authorList>
            <person name="Newling K."/>
            <person name="Davey J."/>
            <person name="Forrester S."/>
        </authorList>
    </citation>
    <scope>NUCLEOTIDE SEQUENCE [LARGE SCALE GENOMIC DNA]</scope>
    <source>
        <strain evidence="9">Crithidia deanei Carvalho (ATCC PRA-265)</strain>
    </source>
</reference>
<dbReference type="InterPro" id="IPR050840">
    <property type="entry name" value="Adaptor_Complx_Large_Subunit"/>
</dbReference>
<dbReference type="GO" id="GO:0012505">
    <property type="term" value="C:endomembrane system"/>
    <property type="evidence" value="ECO:0007669"/>
    <property type="project" value="UniProtKB-SubCell"/>
</dbReference>
<keyword evidence="5" id="KW-0175">Coiled coil</keyword>